<gene>
    <name evidence="1" type="ORF">JOF56_011617</name>
</gene>
<accession>A0ABS4U3I9</accession>
<evidence type="ECO:0000313" key="1">
    <source>
        <dbReference type="EMBL" id="MBP2331232.1"/>
    </source>
</evidence>
<dbReference type="Proteomes" id="UP001519332">
    <property type="component" value="Unassembled WGS sequence"/>
</dbReference>
<sequence length="117" mass="12359">MAETIHLRGEGGYVHAFDLPLPDAIGDRVSRGEIVRVNKDGSPYVEAPAEKPLTPKEKLQADAAALGLATDGTVADLTARIDTKVAELREQAKELDIDGDKLSAVELQAAIDAALAK</sequence>
<dbReference type="EMBL" id="JAGINW010000001">
    <property type="protein sequence ID" value="MBP2331232.1"/>
    <property type="molecule type" value="Genomic_DNA"/>
</dbReference>
<evidence type="ECO:0000313" key="2">
    <source>
        <dbReference type="Proteomes" id="UP001519332"/>
    </source>
</evidence>
<keyword evidence="2" id="KW-1185">Reference proteome</keyword>
<organism evidence="1 2">
    <name type="scientific">Kibdelosporangium banguiense</name>
    <dbReference type="NCBI Taxonomy" id="1365924"/>
    <lineage>
        <taxon>Bacteria</taxon>
        <taxon>Bacillati</taxon>
        <taxon>Actinomycetota</taxon>
        <taxon>Actinomycetes</taxon>
        <taxon>Pseudonocardiales</taxon>
        <taxon>Pseudonocardiaceae</taxon>
        <taxon>Kibdelosporangium</taxon>
    </lineage>
</organism>
<name>A0ABS4U3I9_9PSEU</name>
<dbReference type="RefSeq" id="WP_209647849.1">
    <property type="nucleotide sequence ID" value="NZ_JAGINW010000001.1"/>
</dbReference>
<protein>
    <submittedName>
        <fullName evidence="1">Uncharacterized protein</fullName>
    </submittedName>
</protein>
<reference evidence="1 2" key="1">
    <citation type="submission" date="2021-03" db="EMBL/GenBank/DDBJ databases">
        <title>Sequencing the genomes of 1000 actinobacteria strains.</title>
        <authorList>
            <person name="Klenk H.-P."/>
        </authorList>
    </citation>
    <scope>NUCLEOTIDE SEQUENCE [LARGE SCALE GENOMIC DNA]</scope>
    <source>
        <strain evidence="1 2">DSM 46670</strain>
    </source>
</reference>
<comment type="caution">
    <text evidence="1">The sequence shown here is derived from an EMBL/GenBank/DDBJ whole genome shotgun (WGS) entry which is preliminary data.</text>
</comment>
<proteinExistence type="predicted"/>